<accession>A0A9B0T820</accession>
<keyword evidence="1" id="KW-1185">Reference proteome</keyword>
<dbReference type="GO" id="GO:1905168">
    <property type="term" value="P:positive regulation of double-strand break repair via homologous recombination"/>
    <property type="evidence" value="ECO:0007669"/>
    <property type="project" value="TreeGrafter"/>
</dbReference>
<sequence length="862" mass="97741">MMSRPAMSSNKQEGFLCYNGQVLVFQLYKGGFFSDEAAENPVLRVRRMVFDKTVRAFAQKTTLDFRMEKGYSNFKMIWCCCVSDCRTGRNLPCVLIQSEKHNFFEYFLLVLPCINRVQKRFSFRLDYELKDILGVVCGPLLLWRHIDTVFMISSKTGIVVSVPVKFSSIVWTGEVQNLGIVLLGCTQTLSKSDCTIWNKQFCVYSLERLEILPNTSILPQAYSSVVTHAYVSAAELVNGQLRMSLIALTCKNQLISFQNGTPQSVCQLPFADPCAVQCVETSGDNSLYIVSFQSNDACAVWKKNFQVVTKWEKIISLLIDDFIGTGTEQVLILLKSPLNSDWLTTFEITDLVNVSYSSDTLDCSEDILLEDSQETFPYSSVIPGLQRRLQIGLASVQDLQKHLLLKEKVISKSCRALINLVQGETGTAASAEEKDHLFPLCGDKENPAHTFDEKLSNNCKDSEHPVEKLWYRIMDDSLVVGVETTSSLQLPLNDVTLSLLLDQTCDSNFLLKCQNEVMKLSMDSLPASHFIPYERRAAKRIKLSLHSEEDKSCVCLQPSKKDCIQTIIARTSLPPLLALKNFCCIVLIQIRQRKNNSFEDHYIPCGRLFISLEDVSKGKYLVTFPQNESIEHQEDLFALLAALHKFCFQIASSDHILTSLKTWFLEYVQCEVIRQFPAIWFCKRPGSFYGTLFKWNHKTSSEGVLIVYCRNQTVLFQCLHYLIRVLPINCDFKKLKLGSEDFLIDHLALALEKELGTLTSSLSSALAEVESNFVQQCEASKNKSSVIVASLSDREEKIHLSRNELQREKELIMLRMNLKVSSGLYREIPLKVTEVQLKSDLAAQKLSSLYLESKCDYTSISE</sequence>
<dbReference type="CTD" id="2187"/>
<evidence type="ECO:0000313" key="2">
    <source>
        <dbReference type="RefSeq" id="XP_006835757.1"/>
    </source>
</evidence>
<dbReference type="Proteomes" id="UP000504623">
    <property type="component" value="Unplaced"/>
</dbReference>
<dbReference type="GO" id="GO:1990414">
    <property type="term" value="P:replication-born double-strand break repair via sister chromatid exchange"/>
    <property type="evidence" value="ECO:0007669"/>
    <property type="project" value="TreeGrafter"/>
</dbReference>
<dbReference type="RefSeq" id="XP_006835757.1">
    <property type="nucleotide sequence ID" value="XM_006835694.1"/>
</dbReference>
<reference evidence="2" key="1">
    <citation type="submission" date="2025-08" db="UniProtKB">
        <authorList>
            <consortium name="RefSeq"/>
        </authorList>
    </citation>
    <scope>IDENTIFICATION</scope>
    <source>
        <tissue evidence="2">Spleen</tissue>
    </source>
</reference>
<evidence type="ECO:0000313" key="1">
    <source>
        <dbReference type="Proteomes" id="UP000504623"/>
    </source>
</evidence>
<dbReference type="GeneID" id="102828099"/>
<protein>
    <submittedName>
        <fullName evidence="2">Fanconi anemia group B protein</fullName>
    </submittedName>
</protein>
<name>A0A9B0T820_CHRAS</name>
<organism evidence="1 2">
    <name type="scientific">Chrysochloris asiatica</name>
    <name type="common">Cape golden mole</name>
    <dbReference type="NCBI Taxonomy" id="185453"/>
    <lineage>
        <taxon>Eukaryota</taxon>
        <taxon>Metazoa</taxon>
        <taxon>Chordata</taxon>
        <taxon>Craniata</taxon>
        <taxon>Vertebrata</taxon>
        <taxon>Euteleostomi</taxon>
        <taxon>Mammalia</taxon>
        <taxon>Eutheria</taxon>
        <taxon>Afrotheria</taxon>
        <taxon>Chrysochloridae</taxon>
        <taxon>Chrysochlorinae</taxon>
        <taxon>Chrysochloris</taxon>
    </lineage>
</organism>
<dbReference type="PANTHER" id="PTHR28450">
    <property type="entry name" value="FANCONI ANEMIA GROUP B PROTEIN"/>
    <property type="match status" value="1"/>
</dbReference>
<dbReference type="GO" id="GO:0036297">
    <property type="term" value="P:interstrand cross-link repair"/>
    <property type="evidence" value="ECO:0007669"/>
    <property type="project" value="InterPro"/>
</dbReference>
<proteinExistence type="predicted"/>
<dbReference type="GO" id="GO:2000042">
    <property type="term" value="P:negative regulation of double-strand break repair via homologous recombination"/>
    <property type="evidence" value="ECO:0007669"/>
    <property type="project" value="TreeGrafter"/>
</dbReference>
<dbReference type="InterPro" id="IPR033333">
    <property type="entry name" value="FANCB"/>
</dbReference>
<dbReference type="PANTHER" id="PTHR28450:SF1">
    <property type="entry name" value="FANCONI ANEMIA GROUP B PROTEIN"/>
    <property type="match status" value="1"/>
</dbReference>
<dbReference type="GO" id="GO:0043240">
    <property type="term" value="C:Fanconi anaemia nuclear complex"/>
    <property type="evidence" value="ECO:0007669"/>
    <property type="project" value="InterPro"/>
</dbReference>
<gene>
    <name evidence="2" type="primary">FANCB</name>
</gene>
<dbReference type="AlphaFoldDB" id="A0A9B0T820"/>
<dbReference type="OrthoDB" id="1917888at2759"/>